<keyword evidence="2" id="KW-0378">Hydrolase</keyword>
<dbReference type="GO" id="GO:0052689">
    <property type="term" value="F:carboxylic ester hydrolase activity"/>
    <property type="evidence" value="ECO:0007669"/>
    <property type="project" value="TreeGrafter"/>
</dbReference>
<evidence type="ECO:0000256" key="2">
    <source>
        <dbReference type="ARBA" id="ARBA00022801"/>
    </source>
</evidence>
<comment type="caution">
    <text evidence="4">The sequence shown here is derived from an EMBL/GenBank/DDBJ whole genome shotgun (WGS) entry which is preliminary data.</text>
</comment>
<accession>A0AAV9J5S0</accession>
<dbReference type="GO" id="GO:0005739">
    <property type="term" value="C:mitochondrion"/>
    <property type="evidence" value="ECO:0007669"/>
    <property type="project" value="TreeGrafter"/>
</dbReference>
<dbReference type="PANTHER" id="PTHR46118:SF4">
    <property type="entry name" value="PROTEIN ABHD11"/>
    <property type="match status" value="1"/>
</dbReference>
<dbReference type="InterPro" id="IPR029058">
    <property type="entry name" value="AB_hydrolase_fold"/>
</dbReference>
<evidence type="ECO:0000313" key="5">
    <source>
        <dbReference type="Proteomes" id="UP001324427"/>
    </source>
</evidence>
<comment type="similarity">
    <text evidence="1">Belongs to the AB hydrolase superfamily.</text>
</comment>
<dbReference type="AlphaFoldDB" id="A0AAV9J5S0"/>
<sequence length="308" mass="34914">MFATRVLPRNQQLFTRPARTLRHTALRPFSTTELPNGIKLAYDLHEPPDAKEGSSRNAPIIFMHGLFGSKKNNRSMSKVFARDLNRPVYAIDLRNHGDSSHDARHDYTALAEDVELFLQHHGLKNSTLIGHSMGAKTAMVVALRQRVPIANLIPVDNAPVDAALKSDFGKYVQGMRRIEEAGVKRQSEADDILKEYEESLPIRQFLLTNLVRTPEGTHKFRIPIKYLANSLNNMADFPCKDPDEARFGGPTLVVRGTKSHYVADEMLPIVGRFFPKFEVVDIESGHWVTTEKPEEFRKAVVEFLQDRE</sequence>
<organism evidence="4 5">
    <name type="scientific">Oleoguttula mirabilis</name>
    <dbReference type="NCBI Taxonomy" id="1507867"/>
    <lineage>
        <taxon>Eukaryota</taxon>
        <taxon>Fungi</taxon>
        <taxon>Dikarya</taxon>
        <taxon>Ascomycota</taxon>
        <taxon>Pezizomycotina</taxon>
        <taxon>Dothideomycetes</taxon>
        <taxon>Dothideomycetidae</taxon>
        <taxon>Mycosphaerellales</taxon>
        <taxon>Teratosphaeriaceae</taxon>
        <taxon>Oleoguttula</taxon>
    </lineage>
</organism>
<dbReference type="PANTHER" id="PTHR46118">
    <property type="entry name" value="PROTEIN ABHD11"/>
    <property type="match status" value="1"/>
</dbReference>
<dbReference type="EMBL" id="JAVFHQ010000077">
    <property type="protein sequence ID" value="KAK4539991.1"/>
    <property type="molecule type" value="Genomic_DNA"/>
</dbReference>
<dbReference type="Gene3D" id="3.40.50.1820">
    <property type="entry name" value="alpha/beta hydrolase"/>
    <property type="match status" value="1"/>
</dbReference>
<dbReference type="SUPFAM" id="SSF53474">
    <property type="entry name" value="alpha/beta-Hydrolases"/>
    <property type="match status" value="1"/>
</dbReference>
<gene>
    <name evidence="4" type="ORF">LTR36_009889</name>
</gene>
<feature type="domain" description="AB hydrolase-1" evidence="3">
    <location>
        <begin position="59"/>
        <end position="292"/>
    </location>
</feature>
<dbReference type="Pfam" id="PF00561">
    <property type="entry name" value="Abhydrolase_1"/>
    <property type="match status" value="1"/>
</dbReference>
<dbReference type="Proteomes" id="UP001324427">
    <property type="component" value="Unassembled WGS sequence"/>
</dbReference>
<dbReference type="FunFam" id="3.40.50.1820:FF:000039">
    <property type="entry name" value="Esterase ybfF"/>
    <property type="match status" value="1"/>
</dbReference>
<dbReference type="InterPro" id="IPR000073">
    <property type="entry name" value="AB_hydrolase_1"/>
</dbReference>
<name>A0AAV9J5S0_9PEZI</name>
<keyword evidence="5" id="KW-1185">Reference proteome</keyword>
<reference evidence="4 5" key="1">
    <citation type="submission" date="2021-11" db="EMBL/GenBank/DDBJ databases">
        <title>Black yeast isolated from Biological Soil Crust.</title>
        <authorList>
            <person name="Kurbessoian T."/>
        </authorList>
    </citation>
    <scope>NUCLEOTIDE SEQUENCE [LARGE SCALE GENOMIC DNA]</scope>
    <source>
        <strain evidence="4 5">CCFEE 5522</strain>
    </source>
</reference>
<protein>
    <recommendedName>
        <fullName evidence="3">AB hydrolase-1 domain-containing protein</fullName>
    </recommendedName>
</protein>
<evidence type="ECO:0000259" key="3">
    <source>
        <dbReference type="Pfam" id="PF00561"/>
    </source>
</evidence>
<evidence type="ECO:0000313" key="4">
    <source>
        <dbReference type="EMBL" id="KAK4539991.1"/>
    </source>
</evidence>
<evidence type="ECO:0000256" key="1">
    <source>
        <dbReference type="ARBA" id="ARBA00008645"/>
    </source>
</evidence>
<proteinExistence type="inferred from homology"/>